<dbReference type="Proteomes" id="UP001066276">
    <property type="component" value="Chromosome 3_1"/>
</dbReference>
<protein>
    <recommendedName>
        <fullName evidence="3">Glutamine amidotransferase type-2 domain-containing protein</fullName>
    </recommendedName>
</protein>
<gene>
    <name evidence="1" type="ORF">NDU88_003778</name>
</gene>
<organism evidence="1 2">
    <name type="scientific">Pleurodeles waltl</name>
    <name type="common">Iberian ribbed newt</name>
    <dbReference type="NCBI Taxonomy" id="8319"/>
    <lineage>
        <taxon>Eukaryota</taxon>
        <taxon>Metazoa</taxon>
        <taxon>Chordata</taxon>
        <taxon>Craniata</taxon>
        <taxon>Vertebrata</taxon>
        <taxon>Euteleostomi</taxon>
        <taxon>Amphibia</taxon>
        <taxon>Batrachia</taxon>
        <taxon>Caudata</taxon>
        <taxon>Salamandroidea</taxon>
        <taxon>Salamandridae</taxon>
        <taxon>Pleurodelinae</taxon>
        <taxon>Pleurodeles</taxon>
    </lineage>
</organism>
<accession>A0AAV7UG63</accession>
<name>A0AAV7UG63_PLEWA</name>
<evidence type="ECO:0008006" key="3">
    <source>
        <dbReference type="Google" id="ProtNLM"/>
    </source>
</evidence>
<evidence type="ECO:0000313" key="2">
    <source>
        <dbReference type="Proteomes" id="UP001066276"/>
    </source>
</evidence>
<dbReference type="AlphaFoldDB" id="A0AAV7UG63"/>
<sequence length="139" mass="15658">MHNGTLHFLDLLRDLSEIHPQEIDLHRHRLYLPLEGHPGALYSCEKIRSQRHPRHTQNILRPHRSHLALWQGHRLGVFVNGIPLRCRRLPVPPYTAAGRNPWGVGTMSSPDGEQAYLKGATPLGVAGVVARLRTAPATW</sequence>
<evidence type="ECO:0000313" key="1">
    <source>
        <dbReference type="EMBL" id="KAJ1186999.1"/>
    </source>
</evidence>
<proteinExistence type="predicted"/>
<comment type="caution">
    <text evidence="1">The sequence shown here is derived from an EMBL/GenBank/DDBJ whole genome shotgun (WGS) entry which is preliminary data.</text>
</comment>
<reference evidence="1" key="1">
    <citation type="journal article" date="2022" name="bioRxiv">
        <title>Sequencing and chromosome-scale assembly of the giantPleurodeles waltlgenome.</title>
        <authorList>
            <person name="Brown T."/>
            <person name="Elewa A."/>
            <person name="Iarovenko S."/>
            <person name="Subramanian E."/>
            <person name="Araus A.J."/>
            <person name="Petzold A."/>
            <person name="Susuki M."/>
            <person name="Suzuki K.-i.T."/>
            <person name="Hayashi T."/>
            <person name="Toyoda A."/>
            <person name="Oliveira C."/>
            <person name="Osipova E."/>
            <person name="Leigh N.D."/>
            <person name="Simon A."/>
            <person name="Yun M.H."/>
        </authorList>
    </citation>
    <scope>NUCLEOTIDE SEQUENCE</scope>
    <source>
        <strain evidence="1">20211129_DDA</strain>
        <tissue evidence="1">Liver</tissue>
    </source>
</reference>
<dbReference type="EMBL" id="JANPWB010000005">
    <property type="protein sequence ID" value="KAJ1186999.1"/>
    <property type="molecule type" value="Genomic_DNA"/>
</dbReference>
<keyword evidence="2" id="KW-1185">Reference proteome</keyword>